<comment type="caution">
    <text evidence="1">The sequence shown here is derived from an EMBL/GenBank/DDBJ whole genome shotgun (WGS) entry which is preliminary data.</text>
</comment>
<evidence type="ECO:0000313" key="1">
    <source>
        <dbReference type="EMBL" id="KAK1261148.1"/>
    </source>
</evidence>
<reference evidence="1" key="1">
    <citation type="journal article" date="2023" name="Nat. Commun.">
        <title>Diploid and tetraploid genomes of Acorus and the evolution of monocots.</title>
        <authorList>
            <person name="Ma L."/>
            <person name="Liu K.W."/>
            <person name="Li Z."/>
            <person name="Hsiao Y.Y."/>
            <person name="Qi Y."/>
            <person name="Fu T."/>
            <person name="Tang G.D."/>
            <person name="Zhang D."/>
            <person name="Sun W.H."/>
            <person name="Liu D.K."/>
            <person name="Li Y."/>
            <person name="Chen G.Z."/>
            <person name="Liu X.D."/>
            <person name="Liao X.Y."/>
            <person name="Jiang Y.T."/>
            <person name="Yu X."/>
            <person name="Hao Y."/>
            <person name="Huang J."/>
            <person name="Zhao X.W."/>
            <person name="Ke S."/>
            <person name="Chen Y.Y."/>
            <person name="Wu W.L."/>
            <person name="Hsu J.L."/>
            <person name="Lin Y.F."/>
            <person name="Huang M.D."/>
            <person name="Li C.Y."/>
            <person name="Huang L."/>
            <person name="Wang Z.W."/>
            <person name="Zhao X."/>
            <person name="Zhong W.Y."/>
            <person name="Peng D.H."/>
            <person name="Ahmad S."/>
            <person name="Lan S."/>
            <person name="Zhang J.S."/>
            <person name="Tsai W.C."/>
            <person name="Van de Peer Y."/>
            <person name="Liu Z.J."/>
        </authorList>
    </citation>
    <scope>NUCLEOTIDE SEQUENCE</scope>
    <source>
        <strain evidence="1">SCP</strain>
    </source>
</reference>
<protein>
    <submittedName>
        <fullName evidence="1">Uncharacterized protein</fullName>
    </submittedName>
</protein>
<accession>A0AAV9AA27</accession>
<evidence type="ECO:0000313" key="2">
    <source>
        <dbReference type="Proteomes" id="UP001179952"/>
    </source>
</evidence>
<name>A0AAV9AA27_ACOGR</name>
<gene>
    <name evidence="1" type="ORF">QJS04_geneDACA018020</name>
</gene>
<dbReference type="AlphaFoldDB" id="A0AAV9AA27"/>
<reference evidence="1" key="2">
    <citation type="submission" date="2023-06" db="EMBL/GenBank/DDBJ databases">
        <authorList>
            <person name="Ma L."/>
            <person name="Liu K.-W."/>
            <person name="Li Z."/>
            <person name="Hsiao Y.-Y."/>
            <person name="Qi Y."/>
            <person name="Fu T."/>
            <person name="Tang G."/>
            <person name="Zhang D."/>
            <person name="Sun W.-H."/>
            <person name="Liu D.-K."/>
            <person name="Li Y."/>
            <person name="Chen G.-Z."/>
            <person name="Liu X.-D."/>
            <person name="Liao X.-Y."/>
            <person name="Jiang Y.-T."/>
            <person name="Yu X."/>
            <person name="Hao Y."/>
            <person name="Huang J."/>
            <person name="Zhao X.-W."/>
            <person name="Ke S."/>
            <person name="Chen Y.-Y."/>
            <person name="Wu W.-L."/>
            <person name="Hsu J.-L."/>
            <person name="Lin Y.-F."/>
            <person name="Huang M.-D."/>
            <person name="Li C.-Y."/>
            <person name="Huang L."/>
            <person name="Wang Z.-W."/>
            <person name="Zhao X."/>
            <person name="Zhong W.-Y."/>
            <person name="Peng D.-H."/>
            <person name="Ahmad S."/>
            <person name="Lan S."/>
            <person name="Zhang J.-S."/>
            <person name="Tsai W.-C."/>
            <person name="Van De Peer Y."/>
            <person name="Liu Z.-J."/>
        </authorList>
    </citation>
    <scope>NUCLEOTIDE SEQUENCE</scope>
    <source>
        <strain evidence="1">SCP</strain>
        <tissue evidence="1">Leaves</tissue>
    </source>
</reference>
<dbReference type="EMBL" id="JAUJYN010000011">
    <property type="protein sequence ID" value="KAK1261148.1"/>
    <property type="molecule type" value="Genomic_DNA"/>
</dbReference>
<keyword evidence="2" id="KW-1185">Reference proteome</keyword>
<sequence length="64" mass="7109">MVETEDMLMLAIACHANVVGEEGELLMVETDEDMLMLAIACHANMVGEEGDLLMVVVKWSHFGW</sequence>
<organism evidence="1 2">
    <name type="scientific">Acorus gramineus</name>
    <name type="common">Dwarf sweet flag</name>
    <dbReference type="NCBI Taxonomy" id="55184"/>
    <lineage>
        <taxon>Eukaryota</taxon>
        <taxon>Viridiplantae</taxon>
        <taxon>Streptophyta</taxon>
        <taxon>Embryophyta</taxon>
        <taxon>Tracheophyta</taxon>
        <taxon>Spermatophyta</taxon>
        <taxon>Magnoliopsida</taxon>
        <taxon>Liliopsida</taxon>
        <taxon>Acoraceae</taxon>
        <taxon>Acorus</taxon>
    </lineage>
</organism>
<proteinExistence type="predicted"/>
<dbReference type="Proteomes" id="UP001179952">
    <property type="component" value="Unassembled WGS sequence"/>
</dbReference>